<comment type="subcellular location">
    <subcellularLocation>
        <location evidence="1">Secreted</location>
    </subcellularLocation>
</comment>
<dbReference type="GO" id="GO:0050830">
    <property type="term" value="P:defense response to Gram-positive bacterium"/>
    <property type="evidence" value="ECO:0007669"/>
    <property type="project" value="TreeGrafter"/>
</dbReference>
<evidence type="ECO:0000256" key="10">
    <source>
        <dbReference type="PIRNR" id="PIRNR037945"/>
    </source>
</evidence>
<dbReference type="GO" id="GO:0005576">
    <property type="term" value="C:extracellular region"/>
    <property type="evidence" value="ECO:0007669"/>
    <property type="project" value="UniProtKB-SubCell"/>
</dbReference>
<dbReference type="GO" id="GO:0016045">
    <property type="term" value="P:detection of bacterium"/>
    <property type="evidence" value="ECO:0007669"/>
    <property type="project" value="TreeGrafter"/>
</dbReference>
<keyword evidence="6 12" id="KW-0732">Signal</keyword>
<dbReference type="PANTHER" id="PTHR11022">
    <property type="entry name" value="PEPTIDOGLYCAN RECOGNITION PROTEIN"/>
    <property type="match status" value="1"/>
</dbReference>
<keyword evidence="16" id="KW-1185">Reference proteome</keyword>
<dbReference type="InterPro" id="IPR002502">
    <property type="entry name" value="Amidase_domain"/>
</dbReference>
<dbReference type="PANTHER" id="PTHR11022:SF58">
    <property type="entry name" value="PEPTIDOGLYCAN RECOGNITION PROTEIN 1"/>
    <property type="match status" value="1"/>
</dbReference>
<protein>
    <recommendedName>
        <fullName evidence="10">Peptidoglycan-recognition protein</fullName>
    </recommendedName>
</protein>
<evidence type="ECO:0000259" key="13">
    <source>
        <dbReference type="SMART" id="SM00644"/>
    </source>
</evidence>
<keyword evidence="5 10" id="KW-0399">Innate immunity</keyword>
<evidence type="ECO:0000256" key="7">
    <source>
        <dbReference type="ARBA" id="ARBA00022859"/>
    </source>
</evidence>
<dbReference type="CDD" id="cd06583">
    <property type="entry name" value="PGRP"/>
    <property type="match status" value="1"/>
</dbReference>
<evidence type="ECO:0000256" key="3">
    <source>
        <dbReference type="ARBA" id="ARBA00022525"/>
    </source>
</evidence>
<feature type="disulfide bond" evidence="11">
    <location>
        <begin position="65"/>
        <end position="71"/>
    </location>
</feature>
<dbReference type="GO" id="GO:0008745">
    <property type="term" value="F:N-acetylmuramoyl-L-alanine amidase activity"/>
    <property type="evidence" value="ECO:0007669"/>
    <property type="project" value="InterPro"/>
</dbReference>
<keyword evidence="8" id="KW-0044">Antibiotic</keyword>
<proteinExistence type="inferred from homology"/>
<evidence type="ECO:0000313" key="15">
    <source>
        <dbReference type="EMBL" id="KFO18961.1"/>
    </source>
</evidence>
<gene>
    <name evidence="15" type="ORF">H920_19625</name>
</gene>
<evidence type="ECO:0000256" key="11">
    <source>
        <dbReference type="PIRSR" id="PIRSR037945-1"/>
    </source>
</evidence>
<keyword evidence="3" id="KW-0964">Secreted</keyword>
<dbReference type="GO" id="GO:0016019">
    <property type="term" value="F:peptidoglycan immune receptor activity"/>
    <property type="evidence" value="ECO:0007669"/>
    <property type="project" value="TreeGrafter"/>
</dbReference>
<comment type="function">
    <text evidence="10">Innate immunity protein that plays several important functions in antimicrobial and antitumor defense systems.</text>
</comment>
<evidence type="ECO:0000259" key="14">
    <source>
        <dbReference type="SMART" id="SM00701"/>
    </source>
</evidence>
<name>A0A091D7Y3_FUKDA</name>
<organism evidence="15 16">
    <name type="scientific">Fukomys damarensis</name>
    <name type="common">Damaraland mole rat</name>
    <name type="synonym">Cryptomys damarensis</name>
    <dbReference type="NCBI Taxonomy" id="885580"/>
    <lineage>
        <taxon>Eukaryota</taxon>
        <taxon>Metazoa</taxon>
        <taxon>Chordata</taxon>
        <taxon>Craniata</taxon>
        <taxon>Vertebrata</taxon>
        <taxon>Euteleostomi</taxon>
        <taxon>Mammalia</taxon>
        <taxon>Eutheria</taxon>
        <taxon>Euarchontoglires</taxon>
        <taxon>Glires</taxon>
        <taxon>Rodentia</taxon>
        <taxon>Hystricomorpha</taxon>
        <taxon>Bathyergidae</taxon>
        <taxon>Fukomys</taxon>
    </lineage>
</organism>
<dbReference type="GO" id="GO:0051239">
    <property type="term" value="P:regulation of multicellular organismal process"/>
    <property type="evidence" value="ECO:0007669"/>
    <property type="project" value="UniProtKB-ARBA"/>
</dbReference>
<dbReference type="GO" id="GO:0042834">
    <property type="term" value="F:peptidoglycan binding"/>
    <property type="evidence" value="ECO:0007669"/>
    <property type="project" value="InterPro"/>
</dbReference>
<sequence length="193" mass="21132">MSSHCGLSAWVLLALLGVAQSAGGQISCHSVVPRSEWKALASDCTASLTLPVRYVVISHTAGSTCDSPASCEEQARNVQRFHVRQQGWCDVGYNFLIGEDGHVYEGRGWNTKGAHSGPDWNSKSIGITFMGDYMERVPPKRALRAAQNLLACGVAQGALKSNYELKGHRDVQQTESPGDQLYEIIQSWSHYHQ</sequence>
<accession>A0A091D7Y3</accession>
<evidence type="ECO:0000256" key="2">
    <source>
        <dbReference type="ARBA" id="ARBA00007553"/>
    </source>
</evidence>
<dbReference type="SUPFAM" id="SSF55846">
    <property type="entry name" value="N-acetylmuramoyl-L-alanine amidase-like"/>
    <property type="match status" value="1"/>
</dbReference>
<dbReference type="InterPro" id="IPR006619">
    <property type="entry name" value="PGRP_domain_met/bac"/>
</dbReference>
<dbReference type="AlphaFoldDB" id="A0A091D7Y3"/>
<dbReference type="Proteomes" id="UP000028990">
    <property type="component" value="Unassembled WGS sequence"/>
</dbReference>
<dbReference type="PIRSF" id="PIRSF037945">
    <property type="entry name" value="PGRPs"/>
    <property type="match status" value="1"/>
</dbReference>
<keyword evidence="4" id="KW-0929">Antimicrobial</keyword>
<dbReference type="OMA" id="CCSPIVP"/>
<dbReference type="GO" id="GO:0045087">
    <property type="term" value="P:innate immune response"/>
    <property type="evidence" value="ECO:0007669"/>
    <property type="project" value="UniProtKB-KW"/>
</dbReference>
<evidence type="ECO:0000256" key="1">
    <source>
        <dbReference type="ARBA" id="ARBA00004613"/>
    </source>
</evidence>
<evidence type="ECO:0000256" key="12">
    <source>
        <dbReference type="SAM" id="SignalP"/>
    </source>
</evidence>
<dbReference type="FunFam" id="3.40.80.10:FF:000001">
    <property type="entry name" value="Peptidoglycan recognition protein 1"/>
    <property type="match status" value="1"/>
</dbReference>
<evidence type="ECO:0000313" key="16">
    <source>
        <dbReference type="Proteomes" id="UP000028990"/>
    </source>
</evidence>
<dbReference type="GO" id="GO:0009253">
    <property type="term" value="P:peptidoglycan catabolic process"/>
    <property type="evidence" value="ECO:0007669"/>
    <property type="project" value="InterPro"/>
</dbReference>
<feature type="chain" id="PRO_5001871770" description="Peptidoglycan-recognition protein" evidence="12">
    <location>
        <begin position="22"/>
        <end position="193"/>
    </location>
</feature>
<evidence type="ECO:0000256" key="8">
    <source>
        <dbReference type="ARBA" id="ARBA00023022"/>
    </source>
</evidence>
<evidence type="ECO:0000256" key="4">
    <source>
        <dbReference type="ARBA" id="ARBA00022529"/>
    </source>
</evidence>
<feature type="domain" description="Peptidoglycan recognition protein family" evidence="14">
    <location>
        <begin position="29"/>
        <end position="172"/>
    </location>
</feature>
<dbReference type="Gene3D" id="3.40.80.10">
    <property type="entry name" value="Peptidoglycan recognition protein-like"/>
    <property type="match status" value="1"/>
</dbReference>
<dbReference type="InterPro" id="IPR017331">
    <property type="entry name" value="Peptidoglycan_recognition"/>
</dbReference>
<keyword evidence="9 11" id="KW-1015">Disulfide bond</keyword>
<dbReference type="Pfam" id="PF01510">
    <property type="entry name" value="Amidase_2"/>
    <property type="match status" value="1"/>
</dbReference>
<dbReference type="GO" id="GO:0008270">
    <property type="term" value="F:zinc ion binding"/>
    <property type="evidence" value="ECO:0007669"/>
    <property type="project" value="InterPro"/>
</dbReference>
<feature type="domain" description="N-acetylmuramoyl-L-alanine amidase" evidence="13">
    <location>
        <begin position="41"/>
        <end position="178"/>
    </location>
</feature>
<dbReference type="SMART" id="SM00644">
    <property type="entry name" value="Ami_2"/>
    <property type="match status" value="1"/>
</dbReference>
<feature type="disulfide bond" evidence="11">
    <location>
        <begin position="28"/>
        <end position="152"/>
    </location>
</feature>
<evidence type="ECO:0000256" key="5">
    <source>
        <dbReference type="ARBA" id="ARBA00022588"/>
    </source>
</evidence>
<keyword evidence="7 10" id="KW-0391">Immunity</keyword>
<evidence type="ECO:0000256" key="6">
    <source>
        <dbReference type="ARBA" id="ARBA00022729"/>
    </source>
</evidence>
<dbReference type="InterPro" id="IPR015510">
    <property type="entry name" value="PGRP"/>
</dbReference>
<dbReference type="SMART" id="SM00701">
    <property type="entry name" value="PGRP"/>
    <property type="match status" value="1"/>
</dbReference>
<feature type="signal peptide" evidence="12">
    <location>
        <begin position="1"/>
        <end position="21"/>
    </location>
</feature>
<dbReference type="EMBL" id="KN125239">
    <property type="protein sequence ID" value="KFO18961.1"/>
    <property type="molecule type" value="Genomic_DNA"/>
</dbReference>
<dbReference type="eggNOG" id="ENOG502S2KY">
    <property type="taxonomic scope" value="Eukaryota"/>
</dbReference>
<reference evidence="15 16" key="1">
    <citation type="submission" date="2013-11" db="EMBL/GenBank/DDBJ databases">
        <title>The Damaraland mole rat (Fukomys damarensis) genome and evolution of African mole rats.</title>
        <authorList>
            <person name="Gladyshev V.N."/>
            <person name="Fang X."/>
        </authorList>
    </citation>
    <scope>NUCLEOTIDE SEQUENCE [LARGE SCALE GENOMIC DNA]</scope>
    <source>
        <tissue evidence="15">Liver</tissue>
    </source>
</reference>
<dbReference type="InterPro" id="IPR036505">
    <property type="entry name" value="Amidase/PGRP_sf"/>
</dbReference>
<evidence type="ECO:0000256" key="9">
    <source>
        <dbReference type="ARBA" id="ARBA00023157"/>
    </source>
</evidence>
<dbReference type="STRING" id="885580.ENSFDAP00000020162"/>
<comment type="similarity">
    <text evidence="2 10">Belongs to the N-acetylmuramoyl-L-alanine amidase 2 family.</text>
</comment>